<dbReference type="SMART" id="SM00320">
    <property type="entry name" value="WD40"/>
    <property type="match status" value="3"/>
</dbReference>
<name>A0A450ULI5_9GAMM</name>
<evidence type="ECO:0000256" key="4">
    <source>
        <dbReference type="SAM" id="MobiDB-lite"/>
    </source>
</evidence>
<dbReference type="InterPro" id="IPR020472">
    <property type="entry name" value="WD40_PAC1"/>
</dbReference>
<accession>A0A450ULI5</accession>
<dbReference type="InterPro" id="IPR001680">
    <property type="entry name" value="WD40_rpt"/>
</dbReference>
<feature type="signal peptide" evidence="5">
    <location>
        <begin position="1"/>
        <end position="29"/>
    </location>
</feature>
<feature type="chain" id="PRO_5019039421" evidence="5">
    <location>
        <begin position="30"/>
        <end position="1144"/>
    </location>
</feature>
<dbReference type="Gene3D" id="2.130.10.10">
    <property type="entry name" value="YVTN repeat-like/Quinoprotein amine dehydrogenase"/>
    <property type="match status" value="2"/>
</dbReference>
<proteinExistence type="predicted"/>
<evidence type="ECO:0000256" key="1">
    <source>
        <dbReference type="ARBA" id="ARBA00022574"/>
    </source>
</evidence>
<dbReference type="EMBL" id="CAADFH010000031">
    <property type="protein sequence ID" value="VFJ93399.1"/>
    <property type="molecule type" value="Genomic_DNA"/>
</dbReference>
<dbReference type="InterPro" id="IPR019775">
    <property type="entry name" value="WD40_repeat_CS"/>
</dbReference>
<organism evidence="6">
    <name type="scientific">Candidatus Kentrum sp. LFY</name>
    <dbReference type="NCBI Taxonomy" id="2126342"/>
    <lineage>
        <taxon>Bacteria</taxon>
        <taxon>Pseudomonadati</taxon>
        <taxon>Pseudomonadota</taxon>
        <taxon>Gammaproteobacteria</taxon>
        <taxon>Candidatus Kentrum</taxon>
    </lineage>
</organism>
<evidence type="ECO:0000256" key="2">
    <source>
        <dbReference type="ARBA" id="ARBA00022737"/>
    </source>
</evidence>
<dbReference type="CDD" id="cd00200">
    <property type="entry name" value="WD40"/>
    <property type="match status" value="1"/>
</dbReference>
<protein>
    <submittedName>
        <fullName evidence="6">WD domain-containing protein, G-beta repeat-containing protein</fullName>
    </submittedName>
</protein>
<dbReference type="AlphaFoldDB" id="A0A450ULI5"/>
<dbReference type="PROSITE" id="PS00678">
    <property type="entry name" value="WD_REPEATS_1"/>
    <property type="match status" value="2"/>
</dbReference>
<dbReference type="PROSITE" id="PS50082">
    <property type="entry name" value="WD_REPEATS_2"/>
    <property type="match status" value="3"/>
</dbReference>
<reference evidence="6" key="1">
    <citation type="submission" date="2019-02" db="EMBL/GenBank/DDBJ databases">
        <authorList>
            <person name="Gruber-Vodicka R. H."/>
            <person name="Seah K. B. B."/>
        </authorList>
    </citation>
    <scope>NUCLEOTIDE SEQUENCE</scope>
    <source>
        <strain evidence="6">BECK_M6</strain>
    </source>
</reference>
<keyword evidence="5" id="KW-0732">Signal</keyword>
<dbReference type="PRINTS" id="PR00320">
    <property type="entry name" value="GPROTEINBRPT"/>
</dbReference>
<feature type="region of interest" description="Disordered" evidence="4">
    <location>
        <begin position="353"/>
        <end position="382"/>
    </location>
</feature>
<evidence type="ECO:0000313" key="6">
    <source>
        <dbReference type="EMBL" id="VFJ93399.1"/>
    </source>
</evidence>
<dbReference type="SUPFAM" id="SSF50978">
    <property type="entry name" value="WD40 repeat-like"/>
    <property type="match status" value="1"/>
</dbReference>
<evidence type="ECO:0000256" key="3">
    <source>
        <dbReference type="PROSITE-ProRule" id="PRU00221"/>
    </source>
</evidence>
<dbReference type="PANTHER" id="PTHR19879:SF9">
    <property type="entry name" value="TRANSCRIPTION INITIATION FACTOR TFIID SUBUNIT 5"/>
    <property type="match status" value="1"/>
</dbReference>
<evidence type="ECO:0000256" key="5">
    <source>
        <dbReference type="SAM" id="SignalP"/>
    </source>
</evidence>
<dbReference type="Pfam" id="PF00400">
    <property type="entry name" value="WD40"/>
    <property type="match status" value="3"/>
</dbReference>
<dbReference type="InterPro" id="IPR027417">
    <property type="entry name" value="P-loop_NTPase"/>
</dbReference>
<dbReference type="PANTHER" id="PTHR19879">
    <property type="entry name" value="TRANSCRIPTION INITIATION FACTOR TFIID"/>
    <property type="match status" value="1"/>
</dbReference>
<feature type="repeat" description="WD" evidence="3">
    <location>
        <begin position="140"/>
        <end position="181"/>
    </location>
</feature>
<feature type="repeat" description="WD" evidence="3">
    <location>
        <begin position="94"/>
        <end position="135"/>
    </location>
</feature>
<keyword evidence="1 3" id="KW-0853">WD repeat</keyword>
<feature type="compositionally biased region" description="Low complexity" evidence="4">
    <location>
        <begin position="366"/>
        <end position="376"/>
    </location>
</feature>
<dbReference type="InterPro" id="IPR036322">
    <property type="entry name" value="WD40_repeat_dom_sf"/>
</dbReference>
<dbReference type="InterPro" id="IPR015943">
    <property type="entry name" value="WD40/YVTN_repeat-like_dom_sf"/>
</dbReference>
<dbReference type="PROSITE" id="PS50294">
    <property type="entry name" value="WD_REPEATS_REGION"/>
    <property type="match status" value="3"/>
</dbReference>
<gene>
    <name evidence="6" type="ORF">BECKLFY1418A_GA0070994_103115</name>
</gene>
<feature type="repeat" description="WD" evidence="3">
    <location>
        <begin position="52"/>
        <end position="93"/>
    </location>
</feature>
<dbReference type="SUPFAM" id="SSF52540">
    <property type="entry name" value="P-loop containing nucleoside triphosphate hydrolases"/>
    <property type="match status" value="1"/>
</dbReference>
<sequence>MPGRLMLWRPMLFVLLVIPLLLISTLALAAPSPPPLVPEGEAWDDWDALVAGISRRSSVNSVAFSPDGSRLASGGDDGTVRVWDVGSGAEIRVLEGHTGSVWSVAFSPDGSRLASGGDDGTVRVWDVGSGAEIRVPISILRGHRGSVNSVAFSPDGSRLASGGVGGKVRHWQAASGMPLGVLVGGQRGTWLGCMAGRCLRHDDGTLLRRIDGAGRVRPLPPPAPSRPGRLTVGWAKAPSGAVPITGESMGTSLHSFAHPAGGNVEPLLVRDGKRTPVTLRVRNQGAGRVYWVDVVQREPARTDPTRAQAKEVPKLELGNQWRSGRLGNQQNAQLTVGWAKAGSSRGGDVSIDSSVMGTSRGDFAHPAGGDSASRPAGGAGPGTRLVFHPPATRVILEPGEDFELEGHVSFHSKYKSPRGARETLYLAVTSAHGEPVALAIPVLAHTPQLALREAAWQWADAWQWLRARFWPEDATREGGNALTILLDNLGGEALANTKFSLRVAGVDVELDTIERKTAPPGPLGKLDFALPAGFMPDDDTRITLEAFQLGPPAHRWRFDNEPITIPPPPWPLFAGLAALFLATLSVLYYLLLYRHPLVRQLSAEPAGLLRLVPSRLPQARRLLRRTRRLVDVLGKVGAQPPDLAAALAYPGLPAEERCRVLAVRLGVASEAVAAGLWRLRLGEGFPVNLTECLVHFPEKGQPAKTVIADLSKNGEARERVVVILHGDEREQEKLRRLADDPGNLYVAPPPAGVTELLLSPEPMTALARMVSEQIRLMRISPYQSGGGTARDSMFFGRGQLIAHVMNRAPANYLVVGGRQLGKSSLLKALEWRYRERPDVDCHYLSLGDEVLLPRLARQMDLPVDVDLDGFIAHLTQGTGEKRLLFLIDEADAFVAAEAGSGYGTLRRVRSLSEEGRAHFILAGYWELYRHVALDYQSPLKNFGEVLAVGALEPDACRRLATKPMARMGIDYEADGGLARLLAATGQRANLIAIACNEIVKRLGEEGRRRIASGDVDKALSGQGMRIALDGWEQAISDDPGEARLGRMVVYATVEGDGFDLGSLAERLAAAREEAEAKAGVEAKRSTTMATRDLERALALLSLAYIIEEEDGRYRYRVPLFRERMRTRAPGRLLADEFSDGFSSP</sequence>
<keyword evidence="2" id="KW-0677">Repeat</keyword>